<accession>A0ABR2H6D9</accession>
<dbReference type="Proteomes" id="UP001470230">
    <property type="component" value="Unassembled WGS sequence"/>
</dbReference>
<protein>
    <recommendedName>
        <fullName evidence="3">DUF3447 domain-containing protein</fullName>
    </recommendedName>
</protein>
<evidence type="ECO:0000313" key="2">
    <source>
        <dbReference type="Proteomes" id="UP001470230"/>
    </source>
</evidence>
<evidence type="ECO:0008006" key="3">
    <source>
        <dbReference type="Google" id="ProtNLM"/>
    </source>
</evidence>
<dbReference type="EMBL" id="JAPFFF010000040">
    <property type="protein sequence ID" value="KAK8841780.1"/>
    <property type="molecule type" value="Genomic_DNA"/>
</dbReference>
<proteinExistence type="predicted"/>
<reference evidence="1 2" key="1">
    <citation type="submission" date="2024-04" db="EMBL/GenBank/DDBJ databases">
        <title>Tritrichomonas musculus Genome.</title>
        <authorList>
            <person name="Alves-Ferreira E."/>
            <person name="Grigg M."/>
            <person name="Lorenzi H."/>
            <person name="Galac M."/>
        </authorList>
    </citation>
    <scope>NUCLEOTIDE SEQUENCE [LARGE SCALE GENOMIC DNA]</scope>
    <source>
        <strain evidence="1 2">EAF2021</strain>
    </source>
</reference>
<name>A0ABR2H6D9_9EUKA</name>
<comment type="caution">
    <text evidence="1">The sequence shown here is derived from an EMBL/GenBank/DDBJ whole genome shotgun (WGS) entry which is preliminary data.</text>
</comment>
<organism evidence="1 2">
    <name type="scientific">Tritrichomonas musculus</name>
    <dbReference type="NCBI Taxonomy" id="1915356"/>
    <lineage>
        <taxon>Eukaryota</taxon>
        <taxon>Metamonada</taxon>
        <taxon>Parabasalia</taxon>
        <taxon>Tritrichomonadida</taxon>
        <taxon>Tritrichomonadidae</taxon>
        <taxon>Tritrichomonas</taxon>
    </lineage>
</organism>
<sequence>MEIELLIQKKKEIYCSLIDFIENTDFESLIEIFEKHSIIKDKEEIIYTLQLLSKISDKHHRLPDFIDKLSKIIQYLIRDKKAQIPDYKIYEIFKNNKRILLLLLKQGFIQPNEEIIIDIMETEDKYNFPYSHYLYSGLKTFIDENQTKMIESEIKQRYKEEIATFEEKCEIGENDSYICSLIRKDSVEEFISYVSRTNTPLSIHIQPSIFETNSFLVQNKPTLIEYAFFFGSIQIIQYLKYSNVSLTDSLWLYAIHSNNAEMIHFLEENEIEPQRNGRYRTSNKRYQNVSCPDYGKIFKESITLHYL</sequence>
<evidence type="ECO:0000313" key="1">
    <source>
        <dbReference type="EMBL" id="KAK8841780.1"/>
    </source>
</evidence>
<keyword evidence="2" id="KW-1185">Reference proteome</keyword>
<gene>
    <name evidence="1" type="ORF">M9Y10_026729</name>
</gene>